<dbReference type="Proteomes" id="UP000663828">
    <property type="component" value="Unassembled WGS sequence"/>
</dbReference>
<evidence type="ECO:0000313" key="4">
    <source>
        <dbReference type="Proteomes" id="UP000663828"/>
    </source>
</evidence>
<accession>A0A815EGG4</accession>
<evidence type="ECO:0000313" key="3">
    <source>
        <dbReference type="EMBL" id="CAF1309695.1"/>
    </source>
</evidence>
<dbReference type="SMART" id="SM00384">
    <property type="entry name" value="AT_hook"/>
    <property type="match status" value="6"/>
</dbReference>
<dbReference type="Proteomes" id="UP000663852">
    <property type="component" value="Unassembled WGS sequence"/>
</dbReference>
<proteinExistence type="predicted"/>
<protein>
    <submittedName>
        <fullName evidence="3">Uncharacterized protein</fullName>
    </submittedName>
</protein>
<dbReference type="OrthoDB" id="10043821at2759"/>
<reference evidence="3" key="1">
    <citation type="submission" date="2021-02" db="EMBL/GenBank/DDBJ databases">
        <authorList>
            <person name="Nowell W R."/>
        </authorList>
    </citation>
    <scope>NUCLEOTIDE SEQUENCE</scope>
</reference>
<dbReference type="EMBL" id="CAJNOJ010000065">
    <property type="protein sequence ID" value="CAF1011821.1"/>
    <property type="molecule type" value="Genomic_DNA"/>
</dbReference>
<dbReference type="Pfam" id="PF02178">
    <property type="entry name" value="AT_hook"/>
    <property type="match status" value="6"/>
</dbReference>
<evidence type="ECO:0000313" key="2">
    <source>
        <dbReference type="EMBL" id="CAF1011821.1"/>
    </source>
</evidence>
<feature type="compositionally biased region" description="Low complexity" evidence="1">
    <location>
        <begin position="184"/>
        <end position="203"/>
    </location>
</feature>
<evidence type="ECO:0000256" key="1">
    <source>
        <dbReference type="SAM" id="MobiDB-lite"/>
    </source>
</evidence>
<dbReference type="PRINTS" id="PR00929">
    <property type="entry name" value="ATHOOK"/>
</dbReference>
<sequence length="239" mass="24890">MEQQNNASTLNDSAGVLPMDTDAATNGVHDQGKNNRSSANVNAKRGRGRPPKSAGTMKVIKNANEVKRGRGRPSKTTGETSSTKKAVLTTSGKNEQPSANGNANKKKRGRPSKNVVAPTEQISSIVKPQVRANPVEVPKETDSASALEKKKRGRPSGSSPKKVVKPAKSPISTETSSGRRRGRPSGSVSAKKSALKAKPPAKSDSIAKKRGRPKKLAAELTPVAVASAASSSANTTNNV</sequence>
<feature type="compositionally biased region" description="Low complexity" evidence="1">
    <location>
        <begin position="155"/>
        <end position="170"/>
    </location>
</feature>
<gene>
    <name evidence="2" type="ORF">EDS130_LOCUS15428</name>
    <name evidence="3" type="ORF">XAT740_LOCUS29315</name>
</gene>
<dbReference type="EMBL" id="CAJNOR010002549">
    <property type="protein sequence ID" value="CAF1309695.1"/>
    <property type="molecule type" value="Genomic_DNA"/>
</dbReference>
<feature type="region of interest" description="Disordered" evidence="1">
    <location>
        <begin position="1"/>
        <end position="219"/>
    </location>
</feature>
<comment type="caution">
    <text evidence="3">The sequence shown here is derived from an EMBL/GenBank/DDBJ whole genome shotgun (WGS) entry which is preliminary data.</text>
</comment>
<dbReference type="GO" id="GO:0003677">
    <property type="term" value="F:DNA binding"/>
    <property type="evidence" value="ECO:0007669"/>
    <property type="project" value="InterPro"/>
</dbReference>
<dbReference type="InterPro" id="IPR017956">
    <property type="entry name" value="AT_hook_DNA-bd_motif"/>
</dbReference>
<organism evidence="3 4">
    <name type="scientific">Adineta ricciae</name>
    <name type="common">Rotifer</name>
    <dbReference type="NCBI Taxonomy" id="249248"/>
    <lineage>
        <taxon>Eukaryota</taxon>
        <taxon>Metazoa</taxon>
        <taxon>Spiralia</taxon>
        <taxon>Gnathifera</taxon>
        <taxon>Rotifera</taxon>
        <taxon>Eurotatoria</taxon>
        <taxon>Bdelloidea</taxon>
        <taxon>Adinetida</taxon>
        <taxon>Adinetidae</taxon>
        <taxon>Adineta</taxon>
    </lineage>
</organism>
<feature type="compositionally biased region" description="Low complexity" evidence="1">
    <location>
        <begin position="74"/>
        <end position="85"/>
    </location>
</feature>
<dbReference type="AlphaFoldDB" id="A0A815EGG4"/>
<feature type="compositionally biased region" description="Polar residues" evidence="1">
    <location>
        <begin position="88"/>
        <end position="103"/>
    </location>
</feature>
<name>A0A815EGG4_ADIRI</name>
<feature type="compositionally biased region" description="Polar residues" evidence="1">
    <location>
        <begin position="1"/>
        <end position="12"/>
    </location>
</feature>
<keyword evidence="4" id="KW-1185">Reference proteome</keyword>